<gene>
    <name evidence="6" type="ORF">METZ01_LOCUS442144</name>
</gene>
<organism evidence="6">
    <name type="scientific">marine metagenome</name>
    <dbReference type="NCBI Taxonomy" id="408172"/>
    <lineage>
        <taxon>unclassified sequences</taxon>
        <taxon>metagenomes</taxon>
        <taxon>ecological metagenomes</taxon>
    </lineage>
</organism>
<dbReference type="EMBL" id="UINC01180211">
    <property type="protein sequence ID" value="SVD89290.1"/>
    <property type="molecule type" value="Genomic_DNA"/>
</dbReference>
<dbReference type="GO" id="GO:0140359">
    <property type="term" value="F:ABC-type transporter activity"/>
    <property type="evidence" value="ECO:0007669"/>
    <property type="project" value="InterPro"/>
</dbReference>
<evidence type="ECO:0000259" key="5">
    <source>
        <dbReference type="PROSITE" id="PS50929"/>
    </source>
</evidence>
<accession>A0A382Z1U7</accession>
<dbReference type="SUPFAM" id="SSF90123">
    <property type="entry name" value="ABC transporter transmembrane region"/>
    <property type="match status" value="1"/>
</dbReference>
<feature type="transmembrane region" description="Helical" evidence="4">
    <location>
        <begin position="55"/>
        <end position="77"/>
    </location>
</feature>
<keyword evidence="3 4" id="KW-0472">Membrane</keyword>
<feature type="non-terminal residue" evidence="6">
    <location>
        <position position="124"/>
    </location>
</feature>
<dbReference type="PROSITE" id="PS50929">
    <property type="entry name" value="ABC_TM1F"/>
    <property type="match status" value="1"/>
</dbReference>
<dbReference type="Pfam" id="PF00664">
    <property type="entry name" value="ABC_membrane"/>
    <property type="match status" value="1"/>
</dbReference>
<dbReference type="Gene3D" id="1.20.1560.10">
    <property type="entry name" value="ABC transporter type 1, transmembrane domain"/>
    <property type="match status" value="1"/>
</dbReference>
<evidence type="ECO:0000313" key="6">
    <source>
        <dbReference type="EMBL" id="SVD89290.1"/>
    </source>
</evidence>
<evidence type="ECO:0000256" key="4">
    <source>
        <dbReference type="SAM" id="Phobius"/>
    </source>
</evidence>
<proteinExistence type="predicted"/>
<evidence type="ECO:0000256" key="1">
    <source>
        <dbReference type="ARBA" id="ARBA00022692"/>
    </source>
</evidence>
<dbReference type="GO" id="GO:0016020">
    <property type="term" value="C:membrane"/>
    <property type="evidence" value="ECO:0007669"/>
    <property type="project" value="InterPro"/>
</dbReference>
<dbReference type="AlphaFoldDB" id="A0A382Z1U7"/>
<sequence length="124" mass="14334">MKKHRSTMWLATLFSVLNKIFDLAPPLLIGAAVDVVVMQEESVLSGYGYADPKEQLIVLSILTVIIWVFESLFEYFYGVLWRNLAQTVQHEFRLDAYSHIQELEMSWFSDQSKGELMSILNDDI</sequence>
<protein>
    <recommendedName>
        <fullName evidence="5">ABC transmembrane type-1 domain-containing protein</fullName>
    </recommendedName>
</protein>
<dbReference type="GO" id="GO:0005524">
    <property type="term" value="F:ATP binding"/>
    <property type="evidence" value="ECO:0007669"/>
    <property type="project" value="InterPro"/>
</dbReference>
<feature type="domain" description="ABC transmembrane type-1" evidence="5">
    <location>
        <begin position="9"/>
        <end position="124"/>
    </location>
</feature>
<keyword evidence="2 4" id="KW-1133">Transmembrane helix</keyword>
<dbReference type="InterPro" id="IPR011527">
    <property type="entry name" value="ABC1_TM_dom"/>
</dbReference>
<reference evidence="6" key="1">
    <citation type="submission" date="2018-05" db="EMBL/GenBank/DDBJ databases">
        <authorList>
            <person name="Lanie J.A."/>
            <person name="Ng W.-L."/>
            <person name="Kazmierczak K.M."/>
            <person name="Andrzejewski T.M."/>
            <person name="Davidsen T.M."/>
            <person name="Wayne K.J."/>
            <person name="Tettelin H."/>
            <person name="Glass J.I."/>
            <person name="Rusch D."/>
            <person name="Podicherti R."/>
            <person name="Tsui H.-C.T."/>
            <person name="Winkler M.E."/>
        </authorList>
    </citation>
    <scope>NUCLEOTIDE SEQUENCE</scope>
</reference>
<keyword evidence="1 4" id="KW-0812">Transmembrane</keyword>
<evidence type="ECO:0000256" key="3">
    <source>
        <dbReference type="ARBA" id="ARBA00023136"/>
    </source>
</evidence>
<name>A0A382Z1U7_9ZZZZ</name>
<dbReference type="InterPro" id="IPR036640">
    <property type="entry name" value="ABC1_TM_sf"/>
</dbReference>
<evidence type="ECO:0000256" key="2">
    <source>
        <dbReference type="ARBA" id="ARBA00022989"/>
    </source>
</evidence>